<dbReference type="PANTHER" id="PTHR43024">
    <property type="entry name" value="UDP-N-ACETYLMURAMOYL-TRIPEPTIDE--D-ALANYL-D-ALANINE LIGASE"/>
    <property type="match status" value="1"/>
</dbReference>
<reference evidence="13" key="2">
    <citation type="journal article" date="2021" name="PeerJ">
        <title>Extensive microbial diversity within the chicken gut microbiome revealed by metagenomics and culture.</title>
        <authorList>
            <person name="Gilroy R."/>
            <person name="Ravi A."/>
            <person name="Getino M."/>
            <person name="Pursley I."/>
            <person name="Horton D.L."/>
            <person name="Alikhan N.F."/>
            <person name="Baker D."/>
            <person name="Gharbi K."/>
            <person name="Hall N."/>
            <person name="Watson M."/>
            <person name="Adriaenssens E.M."/>
            <person name="Foster-Nyarko E."/>
            <person name="Jarju S."/>
            <person name="Secka A."/>
            <person name="Antonio M."/>
            <person name="Oren A."/>
            <person name="Chaudhuri R.R."/>
            <person name="La Ragione R."/>
            <person name="Hildebrand F."/>
            <person name="Pallen M.J."/>
        </authorList>
    </citation>
    <scope>NUCLEOTIDE SEQUENCE</scope>
    <source>
        <strain evidence="13">10192</strain>
    </source>
</reference>
<dbReference type="GO" id="GO:0051301">
    <property type="term" value="P:cell division"/>
    <property type="evidence" value="ECO:0007669"/>
    <property type="project" value="UniProtKB-KW"/>
</dbReference>
<dbReference type="GO" id="GO:0005737">
    <property type="term" value="C:cytoplasm"/>
    <property type="evidence" value="ECO:0007669"/>
    <property type="project" value="UniProtKB-SubCell"/>
</dbReference>
<dbReference type="AlphaFoldDB" id="A0A9D9H1M4"/>
<evidence type="ECO:0000256" key="7">
    <source>
        <dbReference type="ARBA" id="ARBA00022984"/>
    </source>
</evidence>
<comment type="pathway">
    <text evidence="10">Cell wall biogenesis; peptidoglycan biosynthesis.</text>
</comment>
<evidence type="ECO:0000256" key="1">
    <source>
        <dbReference type="ARBA" id="ARBA00022490"/>
    </source>
</evidence>
<keyword evidence="2 13" id="KW-0436">Ligase</keyword>
<keyword evidence="6 10" id="KW-0133">Cell shape</keyword>
<dbReference type="EMBL" id="JADIND010000211">
    <property type="protein sequence ID" value="MBO8431603.1"/>
    <property type="molecule type" value="Genomic_DNA"/>
</dbReference>
<comment type="function">
    <text evidence="10">Involved in cell wall formation. Catalyzes the final step in the synthesis of UDP-N-acetylmuramoyl-pentapeptide, the precursor of murein.</text>
</comment>
<dbReference type="InterPro" id="IPR005863">
    <property type="entry name" value="UDP-N-AcMur_synth"/>
</dbReference>
<evidence type="ECO:0000256" key="6">
    <source>
        <dbReference type="ARBA" id="ARBA00022960"/>
    </source>
</evidence>
<feature type="domain" description="Mur ligase central" evidence="12">
    <location>
        <begin position="108"/>
        <end position="283"/>
    </location>
</feature>
<dbReference type="NCBIfam" id="TIGR01143">
    <property type="entry name" value="murF"/>
    <property type="match status" value="1"/>
</dbReference>
<evidence type="ECO:0000256" key="10">
    <source>
        <dbReference type="RuleBase" id="RU004136"/>
    </source>
</evidence>
<dbReference type="GO" id="GO:0008360">
    <property type="term" value="P:regulation of cell shape"/>
    <property type="evidence" value="ECO:0007669"/>
    <property type="project" value="UniProtKB-KW"/>
</dbReference>
<dbReference type="InterPro" id="IPR036615">
    <property type="entry name" value="Mur_ligase_C_dom_sf"/>
</dbReference>
<dbReference type="GO" id="GO:0009252">
    <property type="term" value="P:peptidoglycan biosynthetic process"/>
    <property type="evidence" value="ECO:0007669"/>
    <property type="project" value="UniProtKB-KW"/>
</dbReference>
<evidence type="ECO:0000256" key="2">
    <source>
        <dbReference type="ARBA" id="ARBA00022598"/>
    </source>
</evidence>
<dbReference type="GO" id="GO:0047480">
    <property type="term" value="F:UDP-N-acetylmuramoyl-tripeptide-D-alanyl-D-alanine ligase activity"/>
    <property type="evidence" value="ECO:0007669"/>
    <property type="project" value="UniProtKB-EC"/>
</dbReference>
<dbReference type="Gene3D" id="3.90.190.20">
    <property type="entry name" value="Mur ligase, C-terminal domain"/>
    <property type="match status" value="1"/>
</dbReference>
<evidence type="ECO:0000313" key="14">
    <source>
        <dbReference type="Proteomes" id="UP000823632"/>
    </source>
</evidence>
<dbReference type="InterPro" id="IPR013221">
    <property type="entry name" value="Mur_ligase_cen"/>
</dbReference>
<dbReference type="Gene3D" id="3.40.1190.10">
    <property type="entry name" value="Mur-like, catalytic domain"/>
    <property type="match status" value="1"/>
</dbReference>
<dbReference type="SUPFAM" id="SSF53623">
    <property type="entry name" value="MurD-like peptide ligases, catalytic domain"/>
    <property type="match status" value="1"/>
</dbReference>
<comment type="catalytic activity">
    <reaction evidence="10">
        <text>D-alanyl-D-alanine + UDP-N-acetyl-alpha-D-muramoyl-L-alanyl-gamma-D-glutamyl-meso-2,6-diaminopimelate + ATP = UDP-N-acetyl-alpha-D-muramoyl-L-alanyl-gamma-D-glutamyl-meso-2,6-diaminopimeloyl-D-alanyl-D-alanine + ADP + phosphate + H(+)</text>
        <dbReference type="Rhea" id="RHEA:28374"/>
        <dbReference type="ChEBI" id="CHEBI:15378"/>
        <dbReference type="ChEBI" id="CHEBI:30616"/>
        <dbReference type="ChEBI" id="CHEBI:43474"/>
        <dbReference type="ChEBI" id="CHEBI:57822"/>
        <dbReference type="ChEBI" id="CHEBI:61386"/>
        <dbReference type="ChEBI" id="CHEBI:83905"/>
        <dbReference type="ChEBI" id="CHEBI:456216"/>
        <dbReference type="EC" id="6.3.2.10"/>
    </reaction>
</comment>
<dbReference type="PANTHER" id="PTHR43024:SF1">
    <property type="entry name" value="UDP-N-ACETYLMURAMOYL-TRIPEPTIDE--D-ALANYL-D-ALANINE LIGASE"/>
    <property type="match status" value="1"/>
</dbReference>
<dbReference type="GO" id="GO:0005524">
    <property type="term" value="F:ATP binding"/>
    <property type="evidence" value="ECO:0007669"/>
    <property type="project" value="UniProtKB-KW"/>
</dbReference>
<organism evidence="13 14">
    <name type="scientific">Candidatus Scatousia excrementipullorum</name>
    <dbReference type="NCBI Taxonomy" id="2840936"/>
    <lineage>
        <taxon>Bacteria</taxon>
        <taxon>Candidatus Scatousia</taxon>
    </lineage>
</organism>
<comment type="subcellular location">
    <subcellularLocation>
        <location evidence="10">Cytoplasm</location>
    </subcellularLocation>
</comment>
<keyword evidence="9 10" id="KW-0961">Cell wall biogenesis/degradation</keyword>
<evidence type="ECO:0000256" key="9">
    <source>
        <dbReference type="ARBA" id="ARBA00023316"/>
    </source>
</evidence>
<comment type="caution">
    <text evidence="13">The sequence shown here is derived from an EMBL/GenBank/DDBJ whole genome shotgun (WGS) entry which is preliminary data.</text>
</comment>
<dbReference type="SUPFAM" id="SSF63418">
    <property type="entry name" value="MurE/MurF N-terminal domain"/>
    <property type="match status" value="1"/>
</dbReference>
<evidence type="ECO:0000313" key="13">
    <source>
        <dbReference type="EMBL" id="MBO8431603.1"/>
    </source>
</evidence>
<dbReference type="Pfam" id="PF02875">
    <property type="entry name" value="Mur_ligase_C"/>
    <property type="match status" value="1"/>
</dbReference>
<dbReference type="Proteomes" id="UP000823632">
    <property type="component" value="Unassembled WGS sequence"/>
</dbReference>
<dbReference type="InterPro" id="IPR051046">
    <property type="entry name" value="MurCDEF_CellWall_CoF430Synth"/>
</dbReference>
<protein>
    <recommendedName>
        <fullName evidence="10">UDP-N-acetylmuramoyl-tripeptide--D-alanyl-D-alanine ligase</fullName>
        <ecNumber evidence="10">6.3.2.10</ecNumber>
    </recommendedName>
</protein>
<keyword evidence="8 10" id="KW-0131">Cell cycle</keyword>
<keyword evidence="4" id="KW-0547">Nucleotide-binding</keyword>
<dbReference type="InterPro" id="IPR035911">
    <property type="entry name" value="MurE/MurF_N"/>
</dbReference>
<dbReference type="Gene3D" id="3.40.1390.10">
    <property type="entry name" value="MurE/MurF, N-terminal domain"/>
    <property type="match status" value="1"/>
</dbReference>
<evidence type="ECO:0000259" key="11">
    <source>
        <dbReference type="Pfam" id="PF02875"/>
    </source>
</evidence>
<dbReference type="Pfam" id="PF08245">
    <property type="entry name" value="Mur_ligase_M"/>
    <property type="match status" value="1"/>
</dbReference>
<evidence type="ECO:0000259" key="12">
    <source>
        <dbReference type="Pfam" id="PF08245"/>
    </source>
</evidence>
<keyword evidence="7 10" id="KW-0573">Peptidoglycan synthesis</keyword>
<proteinExistence type="predicted"/>
<dbReference type="GO" id="GO:0071555">
    <property type="term" value="P:cell wall organization"/>
    <property type="evidence" value="ECO:0007669"/>
    <property type="project" value="UniProtKB-KW"/>
</dbReference>
<accession>A0A9D9H1M4</accession>
<name>A0A9D9H1M4_9BACT</name>
<evidence type="ECO:0000256" key="8">
    <source>
        <dbReference type="ARBA" id="ARBA00023306"/>
    </source>
</evidence>
<reference evidence="13" key="1">
    <citation type="submission" date="2020-10" db="EMBL/GenBank/DDBJ databases">
        <authorList>
            <person name="Gilroy R."/>
        </authorList>
    </citation>
    <scope>NUCLEOTIDE SEQUENCE</scope>
    <source>
        <strain evidence="13">10192</strain>
    </source>
</reference>
<dbReference type="InterPro" id="IPR036565">
    <property type="entry name" value="Mur-like_cat_sf"/>
</dbReference>
<evidence type="ECO:0000256" key="3">
    <source>
        <dbReference type="ARBA" id="ARBA00022618"/>
    </source>
</evidence>
<evidence type="ECO:0000256" key="4">
    <source>
        <dbReference type="ARBA" id="ARBA00022741"/>
    </source>
</evidence>
<keyword evidence="5" id="KW-0067">ATP-binding</keyword>
<keyword evidence="3 10" id="KW-0132">Cell division</keyword>
<gene>
    <name evidence="13" type="ORF">IAC76_09475</name>
</gene>
<sequence>MMFNSNEILKAAGAELVKNISQSDDFDISTDTRTIKKGELYLPLKGVSFDGEDFLDKAIESGAAGCFITKDYFPENAMIVFKVKNTLETYLRLANFYRNKKNPIVVAVTGSSGKTTTKEMIYSVLSEHFKAHKTLSNHNNEIGFCQTVLSMPEDCEVLIVEMGMRGFGEIELLSKYAEPDYAVITNTGSAHIGRLGSLDNIAKAKCEIVKYLKNDGVFIAQNNERIKKFAEFDGEKIYYSINDVEVLERKPSYSRYIYNGKEYELNVEGDYNIENSLSAITLAYKLGMSYEKIRKGLASYKPIEKRWEVQDIRGYKVINDSYNANPDSMKAAVSAFVQLYKNPVVVLGDMGELGESEQELHKQVGEYLSTVAPKTCKFLTVGHLAEKIGIPLQEKGFYVKNFENNEEAAEFMLAI</sequence>
<evidence type="ECO:0000256" key="5">
    <source>
        <dbReference type="ARBA" id="ARBA00022840"/>
    </source>
</evidence>
<dbReference type="InterPro" id="IPR004101">
    <property type="entry name" value="Mur_ligase_C"/>
</dbReference>
<feature type="domain" description="Mur ligase C-terminal" evidence="11">
    <location>
        <begin position="306"/>
        <end position="410"/>
    </location>
</feature>
<dbReference type="EC" id="6.3.2.10" evidence="10"/>
<dbReference type="SUPFAM" id="SSF53244">
    <property type="entry name" value="MurD-like peptide ligases, peptide-binding domain"/>
    <property type="match status" value="1"/>
</dbReference>
<keyword evidence="1" id="KW-0963">Cytoplasm</keyword>